<proteinExistence type="inferred from homology"/>
<dbReference type="Pfam" id="PF19567">
    <property type="entry name" value="CpsB_CapC"/>
    <property type="match status" value="1"/>
</dbReference>
<comment type="similarity">
    <text evidence="1">Belongs to the metallo-dependent hydrolases superfamily. CpsB/CapC family.</text>
</comment>
<keyword evidence="3 6" id="KW-0378">Hydrolase</keyword>
<dbReference type="Gene3D" id="3.20.20.140">
    <property type="entry name" value="Metal-dependent hydrolases"/>
    <property type="match status" value="1"/>
</dbReference>
<keyword evidence="4" id="KW-0904">Protein phosphatase</keyword>
<accession>A0A6N3BNJ7</accession>
<dbReference type="RefSeq" id="WP_156560397.1">
    <property type="nucleotide sequence ID" value="NZ_CACRTV010000035.1"/>
</dbReference>
<evidence type="ECO:0000256" key="5">
    <source>
        <dbReference type="ARBA" id="ARBA00051722"/>
    </source>
</evidence>
<evidence type="ECO:0000256" key="2">
    <source>
        <dbReference type="ARBA" id="ARBA00013064"/>
    </source>
</evidence>
<sequence>MIDIHSHILPGIDDGSKNINMTLHMIKMAVESGTKDIVATPHFCRGYGEKPYNEVKNLVGEFNKLAKGEGLDINIHYGQEVYYSEQIIDDYKSGLIGTINDSRYMLIELPMRSFDSDTLEVIYELQVKGIIPILAHPERYRPIIEKPERINKFINEGFLFQMNAGSIEGQFGNSVKKTAEILLANNIYNFIGSDAHNDTNRCTGIDRGIELVKKKSKINEELFRESGRRLLNNEDIEFIGEKVKEKKGIFSFLK</sequence>
<comment type="catalytic activity">
    <reaction evidence="5">
        <text>O-phospho-L-tyrosyl-[protein] + H2O = L-tyrosyl-[protein] + phosphate</text>
        <dbReference type="Rhea" id="RHEA:10684"/>
        <dbReference type="Rhea" id="RHEA-COMP:10136"/>
        <dbReference type="Rhea" id="RHEA-COMP:20101"/>
        <dbReference type="ChEBI" id="CHEBI:15377"/>
        <dbReference type="ChEBI" id="CHEBI:43474"/>
        <dbReference type="ChEBI" id="CHEBI:46858"/>
        <dbReference type="ChEBI" id="CHEBI:61978"/>
        <dbReference type="EC" id="3.1.3.48"/>
    </reaction>
</comment>
<dbReference type="EMBL" id="CACRTV010000035">
    <property type="protein sequence ID" value="VYU04744.1"/>
    <property type="molecule type" value="Genomic_DNA"/>
</dbReference>
<dbReference type="GO" id="GO:0004725">
    <property type="term" value="F:protein tyrosine phosphatase activity"/>
    <property type="evidence" value="ECO:0007669"/>
    <property type="project" value="UniProtKB-EC"/>
</dbReference>
<dbReference type="SUPFAM" id="SSF89550">
    <property type="entry name" value="PHP domain-like"/>
    <property type="match status" value="1"/>
</dbReference>
<dbReference type="PIRSF" id="PIRSF016557">
    <property type="entry name" value="Caps_synth_CpsB"/>
    <property type="match status" value="1"/>
</dbReference>
<dbReference type="InterPro" id="IPR016195">
    <property type="entry name" value="Pol/histidinol_Pase-like"/>
</dbReference>
<evidence type="ECO:0000256" key="4">
    <source>
        <dbReference type="ARBA" id="ARBA00022912"/>
    </source>
</evidence>
<dbReference type="AlphaFoldDB" id="A0A6N3BNJ7"/>
<dbReference type="PANTHER" id="PTHR39181:SF1">
    <property type="entry name" value="TYROSINE-PROTEIN PHOSPHATASE YWQE"/>
    <property type="match status" value="1"/>
</dbReference>
<reference evidence="6" key="1">
    <citation type="submission" date="2019-11" db="EMBL/GenBank/DDBJ databases">
        <authorList>
            <person name="Feng L."/>
        </authorList>
    </citation>
    <scope>NUCLEOTIDE SEQUENCE</scope>
    <source>
        <strain evidence="6">CParaputrificumLFYP93</strain>
    </source>
</reference>
<evidence type="ECO:0000313" key="6">
    <source>
        <dbReference type="EMBL" id="VYU04744.1"/>
    </source>
</evidence>
<dbReference type="InterPro" id="IPR016667">
    <property type="entry name" value="Caps_polysacc_synth_CpsB/CapC"/>
</dbReference>
<gene>
    <name evidence="6" type="primary">ywqE</name>
    <name evidence="6" type="ORF">CPLFYP93_01253</name>
</gene>
<protein>
    <recommendedName>
        <fullName evidence="2">protein-tyrosine-phosphatase</fullName>
        <ecNumber evidence="2">3.1.3.48</ecNumber>
    </recommendedName>
</protein>
<dbReference type="EC" id="3.1.3.48" evidence="2"/>
<dbReference type="GO" id="GO:0030145">
    <property type="term" value="F:manganese ion binding"/>
    <property type="evidence" value="ECO:0007669"/>
    <property type="project" value="InterPro"/>
</dbReference>
<evidence type="ECO:0000256" key="3">
    <source>
        <dbReference type="ARBA" id="ARBA00022801"/>
    </source>
</evidence>
<organism evidence="6">
    <name type="scientific">Clostridium paraputrificum</name>
    <dbReference type="NCBI Taxonomy" id="29363"/>
    <lineage>
        <taxon>Bacteria</taxon>
        <taxon>Bacillati</taxon>
        <taxon>Bacillota</taxon>
        <taxon>Clostridia</taxon>
        <taxon>Eubacteriales</taxon>
        <taxon>Clostridiaceae</taxon>
        <taxon>Clostridium</taxon>
    </lineage>
</organism>
<evidence type="ECO:0000256" key="1">
    <source>
        <dbReference type="ARBA" id="ARBA00005750"/>
    </source>
</evidence>
<name>A0A6N3BNJ7_9CLOT</name>
<dbReference type="PANTHER" id="PTHR39181">
    <property type="entry name" value="TYROSINE-PROTEIN PHOSPHATASE YWQE"/>
    <property type="match status" value="1"/>
</dbReference>